<comment type="similarity">
    <text evidence="1 5">Belongs to the aldehyde dehydrogenase family.</text>
</comment>
<sequence>MAPPSSEHAPAYPGFSVKYTKLFINGEFVDAISSKTFETLDPRTGEALASVAEGDAADVEKAVAAARKAFEEGPWPRLSGYQRGRILFKFADLMEQNVDELAYLETLDNGKPLFFSKYADVASSVKCVRTVAGWADKISGQTFKMDGPYQGMSVYEPYGVTGAIIPWNFPILMFVLKVAPSLAAGNTTVVKPAEQTPLTALYLAALAKQAGVPDGALNVVPGFGPTAGAAIAGHMDINKVGFTGSTEVGRIIMEAAAKSNLKPVTLELGGKSPLVICEDADLDAAVDIANVALFFNMGQCCTAGSRIFVQESIYEAFVNKAVEKAKKRVVGDPFKAGVEQGPQVDETQFKKILEYIESGKAEGAKLLTGGNPVGNKGYFIEPTIFGDVKDDMKIAREEIFGPVMSVLKFKTLDELVKRANNSMYGLAAGVVTKDMDVANRLARSFRAGTVWINCYHVYDQSLPFGGYKMSGIGREHGLHSILAHMQLKAIITPLKDSPWL</sequence>
<dbReference type="GO" id="GO:0005739">
    <property type="term" value="C:mitochondrion"/>
    <property type="evidence" value="ECO:0007669"/>
    <property type="project" value="UniProtKB-ARBA"/>
</dbReference>
<dbReference type="InterPro" id="IPR016162">
    <property type="entry name" value="Ald_DH_N"/>
</dbReference>
<dbReference type="InterPro" id="IPR029510">
    <property type="entry name" value="Ald_DH_CS_GLU"/>
</dbReference>
<keyword evidence="8" id="KW-1185">Reference proteome</keyword>
<dbReference type="InterPro" id="IPR015590">
    <property type="entry name" value="Aldehyde_DH_dom"/>
</dbReference>
<evidence type="ECO:0000256" key="4">
    <source>
        <dbReference type="PROSITE-ProRule" id="PRU10007"/>
    </source>
</evidence>
<dbReference type="FunFam" id="3.40.309.10:FF:000001">
    <property type="entry name" value="Mitochondrial aldehyde dehydrogenase 2"/>
    <property type="match status" value="1"/>
</dbReference>
<reference evidence="7" key="1">
    <citation type="submission" date="2021-01" db="EMBL/GenBank/DDBJ databases">
        <title>Adiantum capillus-veneris genome.</title>
        <authorList>
            <person name="Fang Y."/>
            <person name="Liao Q."/>
        </authorList>
    </citation>
    <scope>NUCLEOTIDE SEQUENCE</scope>
    <source>
        <strain evidence="7">H3</strain>
        <tissue evidence="7">Leaf</tissue>
    </source>
</reference>
<feature type="domain" description="Aldehyde dehydrogenase" evidence="6">
    <location>
        <begin position="30"/>
        <end position="490"/>
    </location>
</feature>
<keyword evidence="2 5" id="KW-0560">Oxidoreductase</keyword>
<evidence type="ECO:0000313" key="7">
    <source>
        <dbReference type="EMBL" id="KAI5071383.1"/>
    </source>
</evidence>
<dbReference type="EMBL" id="JABFUD020000013">
    <property type="protein sequence ID" value="KAI5071383.1"/>
    <property type="molecule type" value="Genomic_DNA"/>
</dbReference>
<evidence type="ECO:0000256" key="3">
    <source>
        <dbReference type="ARBA" id="ARBA00023027"/>
    </source>
</evidence>
<keyword evidence="3" id="KW-0520">NAD</keyword>
<dbReference type="Proteomes" id="UP000886520">
    <property type="component" value="Chromosome 13"/>
</dbReference>
<dbReference type="InterPro" id="IPR016160">
    <property type="entry name" value="Ald_DH_CS_CYS"/>
</dbReference>
<dbReference type="OrthoDB" id="310895at2759"/>
<accession>A0A9D4UNW6</accession>
<evidence type="ECO:0000256" key="5">
    <source>
        <dbReference type="RuleBase" id="RU003345"/>
    </source>
</evidence>
<dbReference type="GO" id="GO:0019752">
    <property type="term" value="P:carboxylic acid metabolic process"/>
    <property type="evidence" value="ECO:0007669"/>
    <property type="project" value="UniProtKB-ARBA"/>
</dbReference>
<dbReference type="InterPro" id="IPR016163">
    <property type="entry name" value="Ald_DH_C"/>
</dbReference>
<dbReference type="Pfam" id="PF00171">
    <property type="entry name" value="Aldedh"/>
    <property type="match status" value="1"/>
</dbReference>
<dbReference type="FunFam" id="3.40.605.10:FF:000011">
    <property type="entry name" value="ALD5p Mitochondrial aldehyde dehydrogenase"/>
    <property type="match status" value="1"/>
</dbReference>
<dbReference type="PANTHER" id="PTHR11699">
    <property type="entry name" value="ALDEHYDE DEHYDROGENASE-RELATED"/>
    <property type="match status" value="1"/>
</dbReference>
<feature type="active site" evidence="4">
    <location>
        <position position="267"/>
    </location>
</feature>
<evidence type="ECO:0000259" key="6">
    <source>
        <dbReference type="Pfam" id="PF00171"/>
    </source>
</evidence>
<protein>
    <recommendedName>
        <fullName evidence="6">Aldehyde dehydrogenase domain-containing protein</fullName>
    </recommendedName>
</protein>
<evidence type="ECO:0000256" key="2">
    <source>
        <dbReference type="ARBA" id="ARBA00023002"/>
    </source>
</evidence>
<evidence type="ECO:0000313" key="8">
    <source>
        <dbReference type="Proteomes" id="UP000886520"/>
    </source>
</evidence>
<proteinExistence type="inferred from homology"/>
<gene>
    <name evidence="7" type="ORF">GOP47_0013634</name>
</gene>
<name>A0A9D4UNW6_ADICA</name>
<dbReference type="AlphaFoldDB" id="A0A9D4UNW6"/>
<organism evidence="7 8">
    <name type="scientific">Adiantum capillus-veneris</name>
    <name type="common">Maidenhair fern</name>
    <dbReference type="NCBI Taxonomy" id="13818"/>
    <lineage>
        <taxon>Eukaryota</taxon>
        <taxon>Viridiplantae</taxon>
        <taxon>Streptophyta</taxon>
        <taxon>Embryophyta</taxon>
        <taxon>Tracheophyta</taxon>
        <taxon>Polypodiopsida</taxon>
        <taxon>Polypodiidae</taxon>
        <taxon>Polypodiales</taxon>
        <taxon>Pteridineae</taxon>
        <taxon>Pteridaceae</taxon>
        <taxon>Vittarioideae</taxon>
        <taxon>Adiantum</taxon>
    </lineage>
</organism>
<dbReference type="SUPFAM" id="SSF53720">
    <property type="entry name" value="ALDH-like"/>
    <property type="match status" value="1"/>
</dbReference>
<dbReference type="GO" id="GO:0004029">
    <property type="term" value="F:aldehyde dehydrogenase (NAD+) activity"/>
    <property type="evidence" value="ECO:0007669"/>
    <property type="project" value="UniProtKB-ARBA"/>
</dbReference>
<dbReference type="PROSITE" id="PS00687">
    <property type="entry name" value="ALDEHYDE_DEHYDR_GLU"/>
    <property type="match status" value="1"/>
</dbReference>
<dbReference type="Gene3D" id="3.40.309.10">
    <property type="entry name" value="Aldehyde Dehydrogenase, Chain A, domain 2"/>
    <property type="match status" value="1"/>
</dbReference>
<comment type="caution">
    <text evidence="7">The sequence shown here is derived from an EMBL/GenBank/DDBJ whole genome shotgun (WGS) entry which is preliminary data.</text>
</comment>
<dbReference type="InterPro" id="IPR016161">
    <property type="entry name" value="Ald_DH/histidinol_DH"/>
</dbReference>
<dbReference type="PROSITE" id="PS00070">
    <property type="entry name" value="ALDEHYDE_DEHYDR_CYS"/>
    <property type="match status" value="1"/>
</dbReference>
<dbReference type="CDD" id="cd07091">
    <property type="entry name" value="ALDH_F1-2_Ald2-like"/>
    <property type="match status" value="1"/>
</dbReference>
<evidence type="ECO:0000256" key="1">
    <source>
        <dbReference type="ARBA" id="ARBA00009986"/>
    </source>
</evidence>
<dbReference type="Gene3D" id="3.40.605.10">
    <property type="entry name" value="Aldehyde Dehydrogenase, Chain A, domain 1"/>
    <property type="match status" value="1"/>
</dbReference>